<accession>A0ABW5XI27</accession>
<dbReference type="EMBL" id="JBHUOP010000004">
    <property type="protein sequence ID" value="MFD2840941.1"/>
    <property type="molecule type" value="Genomic_DNA"/>
</dbReference>
<dbReference type="RefSeq" id="WP_377466869.1">
    <property type="nucleotide sequence ID" value="NZ_JBHUOP010000004.1"/>
</dbReference>
<name>A0ABW5XI27_9MICO</name>
<sequence>MTTDSGTSCDITLEATPAIVAPGGVITLYGTGLLRDCAMPATEVNNMQDITVSLVQGDTVTQVVVLDAVDGGRIETEVTVPSDAVQGPAVLSVYQFTSNEFEIRSR</sequence>
<organism evidence="1 2">
    <name type="scientific">Populibacterium corticicola</name>
    <dbReference type="NCBI Taxonomy" id="1812826"/>
    <lineage>
        <taxon>Bacteria</taxon>
        <taxon>Bacillati</taxon>
        <taxon>Actinomycetota</taxon>
        <taxon>Actinomycetes</taxon>
        <taxon>Micrococcales</taxon>
        <taxon>Jonesiaceae</taxon>
        <taxon>Populibacterium</taxon>
    </lineage>
</organism>
<evidence type="ECO:0000313" key="2">
    <source>
        <dbReference type="Proteomes" id="UP001597391"/>
    </source>
</evidence>
<protein>
    <recommendedName>
        <fullName evidence="3">IPT/TIG domain-containing protein</fullName>
    </recommendedName>
</protein>
<evidence type="ECO:0008006" key="3">
    <source>
        <dbReference type="Google" id="ProtNLM"/>
    </source>
</evidence>
<evidence type="ECO:0000313" key="1">
    <source>
        <dbReference type="EMBL" id="MFD2840941.1"/>
    </source>
</evidence>
<keyword evidence="2" id="KW-1185">Reference proteome</keyword>
<proteinExistence type="predicted"/>
<gene>
    <name evidence="1" type="ORF">ACFSYH_10205</name>
</gene>
<dbReference type="Proteomes" id="UP001597391">
    <property type="component" value="Unassembled WGS sequence"/>
</dbReference>
<reference evidence="2" key="1">
    <citation type="journal article" date="2019" name="Int. J. Syst. Evol. Microbiol.">
        <title>The Global Catalogue of Microorganisms (GCM) 10K type strain sequencing project: providing services to taxonomists for standard genome sequencing and annotation.</title>
        <authorList>
            <consortium name="The Broad Institute Genomics Platform"/>
            <consortium name="The Broad Institute Genome Sequencing Center for Infectious Disease"/>
            <person name="Wu L."/>
            <person name="Ma J."/>
        </authorList>
    </citation>
    <scope>NUCLEOTIDE SEQUENCE [LARGE SCALE GENOMIC DNA]</scope>
    <source>
        <strain evidence="2">KCTC 33576</strain>
    </source>
</reference>
<comment type="caution">
    <text evidence="1">The sequence shown here is derived from an EMBL/GenBank/DDBJ whole genome shotgun (WGS) entry which is preliminary data.</text>
</comment>